<proteinExistence type="predicted"/>
<name>A0A1G2QL64_9BACT</name>
<evidence type="ECO:0000313" key="1">
    <source>
        <dbReference type="EMBL" id="OHA60671.1"/>
    </source>
</evidence>
<dbReference type="AlphaFoldDB" id="A0A1G2QL64"/>
<dbReference type="EMBL" id="MHTM01000047">
    <property type="protein sequence ID" value="OHA60671.1"/>
    <property type="molecule type" value="Genomic_DNA"/>
</dbReference>
<accession>A0A1G2QL64</accession>
<organism evidence="1 2">
    <name type="scientific">Candidatus Vogelbacteria bacterium RIFOXYD2_FULL_44_9</name>
    <dbReference type="NCBI Taxonomy" id="1802441"/>
    <lineage>
        <taxon>Bacteria</taxon>
        <taxon>Candidatus Vogeliibacteriota</taxon>
    </lineage>
</organism>
<dbReference type="Proteomes" id="UP000177140">
    <property type="component" value="Unassembled WGS sequence"/>
</dbReference>
<gene>
    <name evidence="1" type="ORF">A2556_02475</name>
</gene>
<sequence>MTLVAFQQMTERRCCPMGTTVLYRQCGGWHLVERCNLAVRLNAKVAWHREFPNHLILTGYHEEKKIADIIGGVDCEVTLATTDQELPFVPKF</sequence>
<protein>
    <submittedName>
        <fullName evidence="1">Uncharacterized protein</fullName>
    </submittedName>
</protein>
<reference evidence="1 2" key="1">
    <citation type="journal article" date="2016" name="Nat. Commun.">
        <title>Thousands of microbial genomes shed light on interconnected biogeochemical processes in an aquifer system.</title>
        <authorList>
            <person name="Anantharaman K."/>
            <person name="Brown C.T."/>
            <person name="Hug L.A."/>
            <person name="Sharon I."/>
            <person name="Castelle C.J."/>
            <person name="Probst A.J."/>
            <person name="Thomas B.C."/>
            <person name="Singh A."/>
            <person name="Wilkins M.J."/>
            <person name="Karaoz U."/>
            <person name="Brodie E.L."/>
            <person name="Williams K.H."/>
            <person name="Hubbard S.S."/>
            <person name="Banfield J.F."/>
        </authorList>
    </citation>
    <scope>NUCLEOTIDE SEQUENCE [LARGE SCALE GENOMIC DNA]</scope>
</reference>
<comment type="caution">
    <text evidence="1">The sequence shown here is derived from an EMBL/GenBank/DDBJ whole genome shotgun (WGS) entry which is preliminary data.</text>
</comment>
<evidence type="ECO:0000313" key="2">
    <source>
        <dbReference type="Proteomes" id="UP000177140"/>
    </source>
</evidence>